<reference evidence="2 4" key="2">
    <citation type="submission" date="2016-05" db="EMBL/GenBank/DDBJ databases">
        <authorList>
            <person name="Prochazka B."/>
            <person name="Indra A."/>
            <person name="Hasenberger P."/>
            <person name="Blaschitz M."/>
            <person name="Wagner L."/>
            <person name="Wewalka G."/>
            <person name="Sorschag S."/>
            <person name="Schmid D."/>
            <person name="Ruppitsch W."/>
        </authorList>
    </citation>
    <scope>NUCLEOTIDE SEQUENCE [LARGE SCALE GENOMIC DNA]</scope>
    <source>
        <strain evidence="2 4">974010_12</strain>
    </source>
</reference>
<evidence type="ECO:0000313" key="2">
    <source>
        <dbReference type="EMBL" id="OCH98766.1"/>
    </source>
</evidence>
<proteinExistence type="predicted"/>
<dbReference type="AlphaFoldDB" id="A0A0W0UU32"/>
<reference evidence="1 3" key="1">
    <citation type="submission" date="2015-11" db="EMBL/GenBank/DDBJ databases">
        <title>Genomic analysis of 38 Legionella species identifies large and diverse effector repertoires.</title>
        <authorList>
            <person name="Burstein D."/>
            <person name="Amaro F."/>
            <person name="Zusman T."/>
            <person name="Lifshitz Z."/>
            <person name="Cohen O."/>
            <person name="Gilbert J.A."/>
            <person name="Pupko T."/>
            <person name="Shuman H.A."/>
            <person name="Segal G."/>
        </authorList>
    </citation>
    <scope>NUCLEOTIDE SEQUENCE [LARGE SCALE GENOMIC DNA]</scope>
    <source>
        <strain evidence="1 3">JA-26-G1-E2</strain>
    </source>
</reference>
<gene>
    <name evidence="2" type="ORF">A8135_10715</name>
    <name evidence="1" type="ORF">Ljam_0570</name>
</gene>
<accession>A0A0W0UU32</accession>
<dbReference type="PATRIC" id="fig|455.5.peg.604"/>
<dbReference type="EMBL" id="LNYG01000008">
    <property type="protein sequence ID" value="KTD11376.1"/>
    <property type="molecule type" value="Genomic_DNA"/>
</dbReference>
<dbReference type="EMBL" id="LYOZ01000006">
    <property type="protein sequence ID" value="OCH98766.1"/>
    <property type="molecule type" value="Genomic_DNA"/>
</dbReference>
<dbReference type="RefSeq" id="WP_058448622.1">
    <property type="nucleotide sequence ID" value="NZ_CAAAJF010000004.1"/>
</dbReference>
<dbReference type="OrthoDB" id="5653946at2"/>
<keyword evidence="4" id="KW-1185">Reference proteome</keyword>
<evidence type="ECO:0000313" key="4">
    <source>
        <dbReference type="Proteomes" id="UP000093336"/>
    </source>
</evidence>
<organism evidence="1 3">
    <name type="scientific">Legionella jamestowniensis</name>
    <dbReference type="NCBI Taxonomy" id="455"/>
    <lineage>
        <taxon>Bacteria</taxon>
        <taxon>Pseudomonadati</taxon>
        <taxon>Pseudomonadota</taxon>
        <taxon>Gammaproteobacteria</taxon>
        <taxon>Legionellales</taxon>
        <taxon>Legionellaceae</taxon>
        <taxon>Legionella</taxon>
    </lineage>
</organism>
<name>A0A0W0UU32_9GAMM</name>
<evidence type="ECO:0000313" key="1">
    <source>
        <dbReference type="EMBL" id="KTD11376.1"/>
    </source>
</evidence>
<dbReference type="Proteomes" id="UP000093336">
    <property type="component" value="Unassembled WGS sequence"/>
</dbReference>
<dbReference type="Proteomes" id="UP000054715">
    <property type="component" value="Unassembled WGS sequence"/>
</dbReference>
<protein>
    <submittedName>
        <fullName evidence="1">Uncharacterized protein</fullName>
    </submittedName>
</protein>
<sequence length="238" mass="26667">MSFEVFFDSRGKSHLIYIQDKHCSCGIACIATVMSLISNCQTIEESYLRLASQQFKQGYKPHPADVGANQRTFIAALMEKEQQSLPYSASQGFFKKLRAGTGVSAIAQTLALYNFYSDKKTLAELSKANTVNYASKLKSKITLLGVKNYNQCDHAIIVRDIWEDGTWIIYDPACGLVETKQVNQYYNLFPYKNSLTCSFTVPGTKTKEMDLEEGFQEAGSNEMIASDFVDSWATCILI</sequence>
<evidence type="ECO:0000313" key="3">
    <source>
        <dbReference type="Proteomes" id="UP000054715"/>
    </source>
</evidence>
<comment type="caution">
    <text evidence="1">The sequence shown here is derived from an EMBL/GenBank/DDBJ whole genome shotgun (WGS) entry which is preliminary data.</text>
</comment>